<dbReference type="EMBL" id="AOTZ01000005">
    <property type="protein sequence ID" value="EZP76724.1"/>
    <property type="molecule type" value="Genomic_DNA"/>
</dbReference>
<keyword evidence="2" id="KW-1185">Reference proteome</keyword>
<accession>A0ABC9VE37</accession>
<proteinExistence type="predicted"/>
<comment type="caution">
    <text evidence="1">The sequence shown here is derived from an EMBL/GenBank/DDBJ whole genome shotgun (WGS) entry which is preliminary data.</text>
</comment>
<evidence type="ECO:0000313" key="1">
    <source>
        <dbReference type="EMBL" id="EZP76724.1"/>
    </source>
</evidence>
<name>A0ABC9VE37_9BACL</name>
<organism evidence="1 2">
    <name type="scientific">Parageobacillus genomosp. 1</name>
    <dbReference type="NCBI Taxonomy" id="1295642"/>
    <lineage>
        <taxon>Bacteria</taxon>
        <taxon>Bacillati</taxon>
        <taxon>Bacillota</taxon>
        <taxon>Bacilli</taxon>
        <taxon>Bacillales</taxon>
        <taxon>Anoxybacillaceae</taxon>
        <taxon>Parageobacillus</taxon>
    </lineage>
</organism>
<dbReference type="Pfam" id="PF07070">
    <property type="entry name" value="Spo0M"/>
    <property type="match status" value="1"/>
</dbReference>
<dbReference type="AlphaFoldDB" id="A0ABC9VE37"/>
<dbReference type="RefSeq" id="WP_043904827.1">
    <property type="nucleotide sequence ID" value="NZ_CM002692.1"/>
</dbReference>
<dbReference type="PANTHER" id="PTHR40053">
    <property type="entry name" value="SPORULATION-CONTROL PROTEIN SPO0M"/>
    <property type="match status" value="1"/>
</dbReference>
<evidence type="ECO:0000313" key="2">
    <source>
        <dbReference type="Proteomes" id="UP000023566"/>
    </source>
</evidence>
<sequence length="253" mass="29010">MFKKFLSSIGIGAARVDTKLSKTQYAPGETVEGIVEIHGGNVEQQIDEIYLSLVTTYIREIDDKKYQENAVLEKYKVTGSLTIRPNETKTIPFQFVLPYDVPITKGKTKVWIQTGLDIKMAIDPQDRDYIEIEPHPLVAAFLEATRRLGFRLREVQCEQAPRYLRRRLPFVQEFEFKPTSGAFKGRLDELEAIFFVSEHQAEVILEIDRKARGLSGLLAESLNMDETLIRFTYDANDLPSLPQLLMNTISRYC</sequence>
<dbReference type="PANTHER" id="PTHR40053:SF1">
    <property type="entry name" value="SPORULATION-CONTROL PROTEIN SPO0M"/>
    <property type="match status" value="1"/>
</dbReference>
<reference evidence="1 2" key="1">
    <citation type="journal article" date="2014" name="Appl. Microbiol. Biotechnol.">
        <title>Transformable facultative thermophile Geobacillus stearothermophilus NUB3621 as a host strain for metabolic engineering.</title>
        <authorList>
            <person name="Blanchard K."/>
            <person name="Robic S."/>
            <person name="Matsumura I."/>
        </authorList>
    </citation>
    <scope>NUCLEOTIDE SEQUENCE [LARGE SCALE GENOMIC DNA]</scope>
    <source>
        <strain evidence="1 2">NUB3621</strain>
    </source>
</reference>
<protein>
    <submittedName>
        <fullName evidence="1">SpoOM family protein</fullName>
    </submittedName>
</protein>
<dbReference type="InterPro" id="IPR009776">
    <property type="entry name" value="Spore_0_M"/>
</dbReference>
<dbReference type="Proteomes" id="UP000023566">
    <property type="component" value="Chromosome"/>
</dbReference>
<gene>
    <name evidence="1" type="ORF">H839_09018</name>
</gene>